<comment type="domain">
    <text evidence="8">The N-terminal domain interacts with the head of the 30S subunit; the C-terminal domain interacts with the body and contacts protein S4. The interaction surface between S4 and S5 is involved in control of translational fidelity.</text>
</comment>
<evidence type="ECO:0000256" key="4">
    <source>
        <dbReference type="ARBA" id="ARBA00022884"/>
    </source>
</evidence>
<dbReference type="PANTHER" id="PTHR48277:SF1">
    <property type="entry name" value="MITOCHONDRIAL RIBOSOMAL PROTEIN S5"/>
    <property type="match status" value="1"/>
</dbReference>
<dbReference type="InterPro" id="IPR013810">
    <property type="entry name" value="Ribosomal_uS5_N"/>
</dbReference>
<comment type="caution">
    <text evidence="11">The sequence shown here is derived from an EMBL/GenBank/DDBJ whole genome shotgun (WGS) entry which is preliminary data.</text>
</comment>
<feature type="domain" description="S5 DRBM" evidence="10">
    <location>
        <begin position="15"/>
        <end position="78"/>
    </location>
</feature>
<sequence length="179" mass="19281">MGRSRLVSPDQVGELRERVVQINRVAKVVQGGRRFHFSSVVVIGDGEGHVGVGIGKAGEVPDSIRKAVENAKKRLIRVPLDQRTIPHEVEVKFKATRVIMKPAAPGTGVIAGAGVRAVAEAAGIRDLIAKTHGSNNPVNVTQAALLALSQLESAEDVARRRSIPVERIRARRRAKSDEQ</sequence>
<proteinExistence type="inferred from homology"/>
<evidence type="ECO:0000256" key="3">
    <source>
        <dbReference type="ARBA" id="ARBA00022730"/>
    </source>
</evidence>
<comment type="function">
    <text evidence="1 8">Located at the back of the 30S subunit body where it stabilizes the conformation of the head with respect to the body.</text>
</comment>
<keyword evidence="5 8" id="KW-0689">Ribosomal protein</keyword>
<evidence type="ECO:0000259" key="10">
    <source>
        <dbReference type="PROSITE" id="PS50881"/>
    </source>
</evidence>
<keyword evidence="3 8" id="KW-0699">rRNA-binding</keyword>
<dbReference type="SUPFAM" id="SSF54768">
    <property type="entry name" value="dsRNA-binding domain-like"/>
    <property type="match status" value="1"/>
</dbReference>
<evidence type="ECO:0000256" key="5">
    <source>
        <dbReference type="ARBA" id="ARBA00022980"/>
    </source>
</evidence>
<dbReference type="InterPro" id="IPR020568">
    <property type="entry name" value="Ribosomal_Su5_D2-typ_SF"/>
</dbReference>
<keyword evidence="4 8" id="KW-0694">RNA-binding</keyword>
<dbReference type="SUPFAM" id="SSF54211">
    <property type="entry name" value="Ribosomal protein S5 domain 2-like"/>
    <property type="match status" value="1"/>
</dbReference>
<dbReference type="InterPro" id="IPR005324">
    <property type="entry name" value="Ribosomal_uS5_C"/>
</dbReference>
<dbReference type="FunFam" id="3.30.160.20:FF:000001">
    <property type="entry name" value="30S ribosomal protein S5"/>
    <property type="match status" value="1"/>
</dbReference>
<dbReference type="InterPro" id="IPR014721">
    <property type="entry name" value="Ribsml_uS5_D2-typ_fold_subgr"/>
</dbReference>
<dbReference type="Gene3D" id="3.30.160.20">
    <property type="match status" value="1"/>
</dbReference>
<comment type="subunit">
    <text evidence="8">Part of the 30S ribosomal subunit. Contacts proteins S4 and S8.</text>
</comment>
<reference evidence="11" key="1">
    <citation type="journal article" date="2020" name="mSystems">
        <title>Genome- and Community-Level Interaction Insights into Carbon Utilization and Element Cycling Functions of Hydrothermarchaeota in Hydrothermal Sediment.</title>
        <authorList>
            <person name="Zhou Z."/>
            <person name="Liu Y."/>
            <person name="Xu W."/>
            <person name="Pan J."/>
            <person name="Luo Z.H."/>
            <person name="Li M."/>
        </authorList>
    </citation>
    <scope>NUCLEOTIDE SEQUENCE [LARGE SCALE GENOMIC DNA]</scope>
    <source>
        <strain evidence="11">SpSt-210</strain>
    </source>
</reference>
<evidence type="ECO:0000256" key="8">
    <source>
        <dbReference type="HAMAP-Rule" id="MF_01307"/>
    </source>
</evidence>
<evidence type="ECO:0000313" key="11">
    <source>
        <dbReference type="EMBL" id="HEG91110.1"/>
    </source>
</evidence>
<dbReference type="PROSITE" id="PS50881">
    <property type="entry name" value="S5_DSRBD"/>
    <property type="match status" value="1"/>
</dbReference>
<dbReference type="InterPro" id="IPR000851">
    <property type="entry name" value="Ribosomal_uS5"/>
</dbReference>
<accession>A0A831T9S1</accession>
<dbReference type="GO" id="GO:0005737">
    <property type="term" value="C:cytoplasm"/>
    <property type="evidence" value="ECO:0007669"/>
    <property type="project" value="UniProtKB-ARBA"/>
</dbReference>
<evidence type="ECO:0000256" key="9">
    <source>
        <dbReference type="RuleBase" id="RU003823"/>
    </source>
</evidence>
<comment type="function">
    <text evidence="8">With S4 and S12 plays an important role in translational accuracy.</text>
</comment>
<protein>
    <recommendedName>
        <fullName evidence="7 8">Small ribosomal subunit protein uS5</fullName>
    </recommendedName>
</protein>
<dbReference type="FunFam" id="3.30.230.10:FF:000002">
    <property type="entry name" value="30S ribosomal protein S5"/>
    <property type="match status" value="1"/>
</dbReference>
<name>A0A831T9S1_9BACT</name>
<dbReference type="PANTHER" id="PTHR48277">
    <property type="entry name" value="MITOCHONDRIAL RIBOSOMAL PROTEIN S5"/>
    <property type="match status" value="1"/>
</dbReference>
<dbReference type="GO" id="GO:0042254">
    <property type="term" value="P:ribosome biogenesis"/>
    <property type="evidence" value="ECO:0007669"/>
    <property type="project" value="UniProtKB-ARBA"/>
</dbReference>
<comment type="similarity">
    <text evidence="2 8 9">Belongs to the universal ribosomal protein uS5 family.</text>
</comment>
<gene>
    <name evidence="8" type="primary">rpsE</name>
    <name evidence="11" type="ORF">ENP34_06675</name>
</gene>
<keyword evidence="6 8" id="KW-0687">Ribonucleoprotein</keyword>
<evidence type="ECO:0000256" key="7">
    <source>
        <dbReference type="ARBA" id="ARBA00035255"/>
    </source>
</evidence>
<dbReference type="GO" id="GO:0019843">
    <property type="term" value="F:rRNA binding"/>
    <property type="evidence" value="ECO:0007669"/>
    <property type="project" value="UniProtKB-UniRule"/>
</dbReference>
<dbReference type="GO" id="GO:0015935">
    <property type="term" value="C:small ribosomal subunit"/>
    <property type="evidence" value="ECO:0007669"/>
    <property type="project" value="InterPro"/>
</dbReference>
<dbReference type="InterPro" id="IPR005712">
    <property type="entry name" value="Ribosomal_uS5_bac-type"/>
</dbReference>
<dbReference type="Gene3D" id="3.30.230.10">
    <property type="match status" value="1"/>
</dbReference>
<dbReference type="AlphaFoldDB" id="A0A831T9S1"/>
<dbReference type="GO" id="GO:0003735">
    <property type="term" value="F:structural constituent of ribosome"/>
    <property type="evidence" value="ECO:0007669"/>
    <property type="project" value="UniProtKB-UniRule"/>
</dbReference>
<evidence type="ECO:0000256" key="2">
    <source>
        <dbReference type="ARBA" id="ARBA00008945"/>
    </source>
</evidence>
<dbReference type="Pfam" id="PF03719">
    <property type="entry name" value="Ribosomal_S5_C"/>
    <property type="match status" value="1"/>
</dbReference>
<dbReference type="NCBIfam" id="TIGR01021">
    <property type="entry name" value="rpsE_bact"/>
    <property type="match status" value="1"/>
</dbReference>
<dbReference type="EMBL" id="DSIY01000161">
    <property type="protein sequence ID" value="HEG91110.1"/>
    <property type="molecule type" value="Genomic_DNA"/>
</dbReference>
<dbReference type="GO" id="GO:0006412">
    <property type="term" value="P:translation"/>
    <property type="evidence" value="ECO:0007669"/>
    <property type="project" value="UniProtKB-UniRule"/>
</dbReference>
<evidence type="ECO:0000256" key="1">
    <source>
        <dbReference type="ARBA" id="ARBA00003093"/>
    </source>
</evidence>
<evidence type="ECO:0000256" key="6">
    <source>
        <dbReference type="ARBA" id="ARBA00023274"/>
    </source>
</evidence>
<dbReference type="Pfam" id="PF00333">
    <property type="entry name" value="Ribosomal_S5"/>
    <property type="match status" value="1"/>
</dbReference>
<organism evidence="11">
    <name type="scientific">Thermorudis peleae</name>
    <dbReference type="NCBI Taxonomy" id="1382356"/>
    <lineage>
        <taxon>Bacteria</taxon>
        <taxon>Pseudomonadati</taxon>
        <taxon>Thermomicrobiota</taxon>
        <taxon>Thermomicrobia</taxon>
        <taxon>Thermomicrobia incertae sedis</taxon>
        <taxon>Thermorudis</taxon>
    </lineage>
</organism>
<dbReference type="HAMAP" id="MF_01307_B">
    <property type="entry name" value="Ribosomal_uS5_B"/>
    <property type="match status" value="1"/>
</dbReference>